<gene>
    <name evidence="2" type="ORF">E2562_025989</name>
</gene>
<feature type="region of interest" description="Disordered" evidence="1">
    <location>
        <begin position="72"/>
        <end position="92"/>
    </location>
</feature>
<evidence type="ECO:0000313" key="2">
    <source>
        <dbReference type="EMBL" id="KAF0926499.1"/>
    </source>
</evidence>
<reference evidence="2 3" key="1">
    <citation type="submission" date="2019-11" db="EMBL/GenBank/DDBJ databases">
        <title>Whole genome sequence of Oryza granulata.</title>
        <authorList>
            <person name="Li W."/>
        </authorList>
    </citation>
    <scope>NUCLEOTIDE SEQUENCE [LARGE SCALE GENOMIC DNA]</scope>
    <source>
        <strain evidence="3">cv. Menghai</strain>
        <tissue evidence="2">Leaf</tissue>
    </source>
</reference>
<proteinExistence type="predicted"/>
<dbReference type="AlphaFoldDB" id="A0A6G1EPF2"/>
<dbReference type="Proteomes" id="UP000479710">
    <property type="component" value="Unassembled WGS sequence"/>
</dbReference>
<evidence type="ECO:0000313" key="3">
    <source>
        <dbReference type="Proteomes" id="UP000479710"/>
    </source>
</evidence>
<keyword evidence="3" id="KW-1185">Reference proteome</keyword>
<protein>
    <submittedName>
        <fullName evidence="2">Uncharacterized protein</fullName>
    </submittedName>
</protein>
<name>A0A6G1EPF2_9ORYZ</name>
<comment type="caution">
    <text evidence="2">The sequence shown here is derived from an EMBL/GenBank/DDBJ whole genome shotgun (WGS) entry which is preliminary data.</text>
</comment>
<sequence length="92" mass="10149">MLLNKKTERSTLPEENELLMWNLLCLFLLSLRLLLSPEEGDSRLLHVSPIADVAKSSPLIVSPYSAEAAEGLESSPSSYMSSPYQSDPNDPD</sequence>
<accession>A0A6G1EPF2</accession>
<dbReference type="EMBL" id="SPHZ02000003">
    <property type="protein sequence ID" value="KAF0926499.1"/>
    <property type="molecule type" value="Genomic_DNA"/>
</dbReference>
<evidence type="ECO:0000256" key="1">
    <source>
        <dbReference type="SAM" id="MobiDB-lite"/>
    </source>
</evidence>
<organism evidence="2 3">
    <name type="scientific">Oryza meyeriana var. granulata</name>
    <dbReference type="NCBI Taxonomy" id="110450"/>
    <lineage>
        <taxon>Eukaryota</taxon>
        <taxon>Viridiplantae</taxon>
        <taxon>Streptophyta</taxon>
        <taxon>Embryophyta</taxon>
        <taxon>Tracheophyta</taxon>
        <taxon>Spermatophyta</taxon>
        <taxon>Magnoliopsida</taxon>
        <taxon>Liliopsida</taxon>
        <taxon>Poales</taxon>
        <taxon>Poaceae</taxon>
        <taxon>BOP clade</taxon>
        <taxon>Oryzoideae</taxon>
        <taxon>Oryzeae</taxon>
        <taxon>Oryzinae</taxon>
        <taxon>Oryza</taxon>
        <taxon>Oryza meyeriana</taxon>
    </lineage>
</organism>
<feature type="compositionally biased region" description="Low complexity" evidence="1">
    <location>
        <begin position="74"/>
        <end position="86"/>
    </location>
</feature>